<reference evidence="2 3" key="1">
    <citation type="submission" date="2019-03" db="EMBL/GenBank/DDBJ databases">
        <title>Sequencing the genomes of 1000 actinobacteria strains.</title>
        <authorList>
            <person name="Klenk H.-P."/>
        </authorList>
    </citation>
    <scope>NUCLEOTIDE SEQUENCE [LARGE SCALE GENOMIC DNA]</scope>
    <source>
        <strain evidence="2 3">DSM 18936</strain>
    </source>
</reference>
<keyword evidence="3" id="KW-1185">Reference proteome</keyword>
<evidence type="ECO:0000313" key="3">
    <source>
        <dbReference type="Proteomes" id="UP000294558"/>
    </source>
</evidence>
<comment type="caution">
    <text evidence="2">The sequence shown here is derived from an EMBL/GenBank/DDBJ whole genome shotgun (WGS) entry which is preliminary data.</text>
</comment>
<dbReference type="RefSeq" id="WP_133867570.1">
    <property type="nucleotide sequence ID" value="NZ_JAVJPS010000037.1"/>
</dbReference>
<feature type="chain" id="PRO_5039130179" description="SGNH hydrolase-type esterase domain-containing protein" evidence="1">
    <location>
        <begin position="22"/>
        <end position="283"/>
    </location>
</feature>
<accession>A0A4R7HX90</accession>
<feature type="signal peptide" evidence="1">
    <location>
        <begin position="1"/>
        <end position="21"/>
    </location>
</feature>
<keyword evidence="1" id="KW-0732">Signal</keyword>
<gene>
    <name evidence="2" type="ORF">BDK89_0639</name>
</gene>
<dbReference type="InterPro" id="IPR036514">
    <property type="entry name" value="SGNH_hydro_sf"/>
</dbReference>
<evidence type="ECO:0000313" key="2">
    <source>
        <dbReference type="EMBL" id="TDT15079.1"/>
    </source>
</evidence>
<dbReference type="OrthoDB" id="5244239at2"/>
<organism evidence="2 3">
    <name type="scientific">Ilumatobacter fluminis</name>
    <dbReference type="NCBI Taxonomy" id="467091"/>
    <lineage>
        <taxon>Bacteria</taxon>
        <taxon>Bacillati</taxon>
        <taxon>Actinomycetota</taxon>
        <taxon>Acidimicrobiia</taxon>
        <taxon>Acidimicrobiales</taxon>
        <taxon>Ilumatobacteraceae</taxon>
        <taxon>Ilumatobacter</taxon>
    </lineage>
</organism>
<dbReference type="AlphaFoldDB" id="A0A4R7HX90"/>
<dbReference type="EMBL" id="SOAU01000001">
    <property type="protein sequence ID" value="TDT15079.1"/>
    <property type="molecule type" value="Genomic_DNA"/>
</dbReference>
<sequence>MPPTRHRLVALLIASAVAVTACGDDAPGSPTATEASVLSTIEQEQLTAAEFLDEAGTGDDEVAAAAPPTTATPVDIDEEQVLDDPMVPPVATVPLDERPALPASVAVVGDSIARSATDLITSSISLHGIEILAYDALESRRMAEWGGADLPSGVSAIDDIVTVGAEPELWIVALGTNDVGAGTSQEAIQDDIDEVLAEIPDDAAVFWVDTWVRDLDDRANMFNLLVRATLADRPNSWVLDWHALAEIDGLISDDGVHLTARGQLEYARMIGRALRDTFTRSQA</sequence>
<evidence type="ECO:0008006" key="4">
    <source>
        <dbReference type="Google" id="ProtNLM"/>
    </source>
</evidence>
<name>A0A4R7HX90_9ACTN</name>
<dbReference type="Proteomes" id="UP000294558">
    <property type="component" value="Unassembled WGS sequence"/>
</dbReference>
<dbReference type="Gene3D" id="3.40.50.1110">
    <property type="entry name" value="SGNH hydrolase"/>
    <property type="match status" value="1"/>
</dbReference>
<protein>
    <recommendedName>
        <fullName evidence="4">SGNH hydrolase-type esterase domain-containing protein</fullName>
    </recommendedName>
</protein>
<dbReference type="PROSITE" id="PS51257">
    <property type="entry name" value="PROKAR_LIPOPROTEIN"/>
    <property type="match status" value="1"/>
</dbReference>
<dbReference type="SUPFAM" id="SSF52266">
    <property type="entry name" value="SGNH hydrolase"/>
    <property type="match status" value="1"/>
</dbReference>
<proteinExistence type="predicted"/>
<evidence type="ECO:0000256" key="1">
    <source>
        <dbReference type="SAM" id="SignalP"/>
    </source>
</evidence>